<dbReference type="Proteomes" id="UP000031890">
    <property type="component" value="Chromosome"/>
</dbReference>
<evidence type="ECO:0000313" key="1">
    <source>
        <dbReference type="EMBL" id="AJI79383.1"/>
    </source>
</evidence>
<reference evidence="1 2" key="1">
    <citation type="journal article" date="2015" name="Genome Announc.">
        <title>Complete Genome Sequence and Annotation of Corynebacterium singulare DSM 44357, Isolated from a Human Semen Specimen.</title>
        <authorList>
            <person name="Merten M."/>
            <person name="Brinkrolf K."/>
            <person name="Albersmeier A."/>
            <person name="Kutter Y."/>
            <person name="Ruckert C."/>
            <person name="Tauch A."/>
        </authorList>
    </citation>
    <scope>NUCLEOTIDE SEQUENCE [LARGE SCALE GENOMIC DNA]</scope>
    <source>
        <strain evidence="1">IBS B52218</strain>
    </source>
</reference>
<dbReference type="HOGENOM" id="CLU_1382101_0_0_11"/>
<dbReference type="OrthoDB" id="4417584at2"/>
<dbReference type="AlphaFoldDB" id="A0A0B6EX39"/>
<organism evidence="1 2">
    <name type="scientific">Corynebacterium singulare</name>
    <dbReference type="NCBI Taxonomy" id="161899"/>
    <lineage>
        <taxon>Bacteria</taxon>
        <taxon>Bacillati</taxon>
        <taxon>Actinomycetota</taxon>
        <taxon>Actinomycetes</taxon>
        <taxon>Mycobacteriales</taxon>
        <taxon>Corynebacteriaceae</taxon>
        <taxon>Corynebacterium</taxon>
    </lineage>
</organism>
<name>A0A0B6EX39_9CORY</name>
<accession>A0A0B6EX39</accession>
<sequence length="197" mass="21228">MLKIKLKNWQRPVLLVSVLLGLALSGCGFFDGLDQMAEASPSGNIAVSLDQTGGVTVHMIACDIQVESVELLIQSTIPGDPPLSERINLEHPQGGYVELRLPASTTNNPPVLNSLIADPQLEFWVNPITYKGGEDEHRFVPELSGITIAEVENHPRGSLLVQNYVAGTHDPITLDEVTLDAFKDGPANSRPPGCTVE</sequence>
<proteinExistence type="predicted"/>
<dbReference type="RefSeq" id="WP_144403132.1">
    <property type="nucleotide sequence ID" value="NZ_CP010827.1"/>
</dbReference>
<dbReference type="PROSITE" id="PS51257">
    <property type="entry name" value="PROKAR_LIPOPROTEIN"/>
    <property type="match status" value="1"/>
</dbReference>
<dbReference type="KEGG" id="csx:CSING_09325"/>
<evidence type="ECO:0000313" key="2">
    <source>
        <dbReference type="Proteomes" id="UP000031890"/>
    </source>
</evidence>
<dbReference type="EMBL" id="CP010827">
    <property type="protein sequence ID" value="AJI79383.1"/>
    <property type="molecule type" value="Genomic_DNA"/>
</dbReference>
<protein>
    <submittedName>
        <fullName evidence="1">Uncharacterized protein</fullName>
    </submittedName>
</protein>
<gene>
    <name evidence="1" type="ORF">CSING_09325</name>
</gene>